<evidence type="ECO:0000313" key="4">
    <source>
        <dbReference type="Proteomes" id="UP001597181"/>
    </source>
</evidence>
<feature type="compositionally biased region" description="Low complexity" evidence="1">
    <location>
        <begin position="117"/>
        <end position="138"/>
    </location>
</feature>
<evidence type="ECO:0000256" key="1">
    <source>
        <dbReference type="SAM" id="MobiDB-lite"/>
    </source>
</evidence>
<reference evidence="4" key="1">
    <citation type="journal article" date="2019" name="Int. J. Syst. Evol. Microbiol.">
        <title>The Global Catalogue of Microorganisms (GCM) 10K type strain sequencing project: providing services to taxonomists for standard genome sequencing and annotation.</title>
        <authorList>
            <consortium name="The Broad Institute Genomics Platform"/>
            <consortium name="The Broad Institute Genome Sequencing Center for Infectious Disease"/>
            <person name="Wu L."/>
            <person name="Ma J."/>
        </authorList>
    </citation>
    <scope>NUCLEOTIDE SEQUENCE [LARGE SCALE GENOMIC DNA]</scope>
    <source>
        <strain evidence="4">CCUG 50213</strain>
    </source>
</reference>
<evidence type="ECO:0000256" key="2">
    <source>
        <dbReference type="SAM" id="Phobius"/>
    </source>
</evidence>
<feature type="compositionally biased region" description="Low complexity" evidence="1">
    <location>
        <begin position="61"/>
        <end position="82"/>
    </location>
</feature>
<feature type="compositionally biased region" description="Low complexity" evidence="1">
    <location>
        <begin position="149"/>
        <end position="181"/>
    </location>
</feature>
<feature type="compositionally biased region" description="Pro residues" evidence="1">
    <location>
        <begin position="139"/>
        <end position="148"/>
    </location>
</feature>
<dbReference type="EMBL" id="JBHTLY010000002">
    <property type="protein sequence ID" value="MFD1201215.1"/>
    <property type="molecule type" value="Genomic_DNA"/>
</dbReference>
<feature type="compositionally biased region" description="Pro residues" evidence="1">
    <location>
        <begin position="20"/>
        <end position="40"/>
    </location>
</feature>
<gene>
    <name evidence="3" type="ORF">ACFQ3U_04840</name>
</gene>
<feature type="region of interest" description="Disordered" evidence="1">
    <location>
        <begin position="259"/>
        <end position="279"/>
    </location>
</feature>
<protein>
    <submittedName>
        <fullName evidence="3">Uncharacterized protein</fullName>
    </submittedName>
</protein>
<comment type="caution">
    <text evidence="3">The sequence shown here is derived from an EMBL/GenBank/DDBJ whole genome shotgun (WGS) entry which is preliminary data.</text>
</comment>
<keyword evidence="2" id="KW-1133">Transmembrane helix</keyword>
<feature type="compositionally biased region" description="Low complexity" evidence="1">
    <location>
        <begin position="41"/>
        <end position="53"/>
    </location>
</feature>
<sequence>MTNPAQPTPNDPHAGGDATAPPPAEQPPLPAPQPWSPYPQVPQQQFPQQQVPQTQPPAQPYPAQTDPAQPFAAQPFAAQQLPGYPVAPHQQAHSPQQLPQRPPQLGTTELERLYGDAPAGQPAPQPGAQVRAQTAGAPQAPPAQPPLPASAQQAAPAQPWQAQQPGAAPAPAAWPGQQQPWHPGHLPGAGQATNQFPGQFPGQFAGQLPPAGQAVAPQKKRSWIGWAIAGVGVAIVIVIALVVSLANFLRSTSDLTDALSRPGTWTPAPPSAGPVTGAERPGFEAADAIVNGTYEKYSAMTPEELSQFFPNGQAGYDEHYVGAFLSLLETQTKELGFVGSITAADADLDAGIQEASDAVTELERRFLAQEHFDKLVVITLEDGTKYNYHGEYYPRGTEAFNAQREAFAAGFVPYLDANGTYVSAVNELAAGLGMHLSSSMDDFFAACPDTSTLSLRPEDLGGAYCPQRPFTIFVNEQHVNYGNLIYDPYFFDLIKHEFAHARIVGTCNTSMPASIPAGTHFEAATSSYTVLFLGGNRDLLNQSANGSADYLMTEASDHGAQLIHAGTCG</sequence>
<feature type="transmembrane region" description="Helical" evidence="2">
    <location>
        <begin position="223"/>
        <end position="249"/>
    </location>
</feature>
<organism evidence="3 4">
    <name type="scientific">Leucobacter albus</name>
    <dbReference type="NCBI Taxonomy" id="272210"/>
    <lineage>
        <taxon>Bacteria</taxon>
        <taxon>Bacillati</taxon>
        <taxon>Actinomycetota</taxon>
        <taxon>Actinomycetes</taxon>
        <taxon>Micrococcales</taxon>
        <taxon>Microbacteriaceae</taxon>
        <taxon>Leucobacter</taxon>
    </lineage>
</organism>
<keyword evidence="2" id="KW-0812">Transmembrane</keyword>
<feature type="region of interest" description="Disordered" evidence="1">
    <location>
        <begin position="1"/>
        <end position="213"/>
    </location>
</feature>
<keyword evidence="4" id="KW-1185">Reference proteome</keyword>
<proteinExistence type="predicted"/>
<feature type="compositionally biased region" description="Pro residues" evidence="1">
    <location>
        <begin position="1"/>
        <end position="10"/>
    </location>
</feature>
<keyword evidence="2" id="KW-0472">Membrane</keyword>
<evidence type="ECO:0000313" key="3">
    <source>
        <dbReference type="EMBL" id="MFD1201215.1"/>
    </source>
</evidence>
<dbReference type="RefSeq" id="WP_343957219.1">
    <property type="nucleotide sequence ID" value="NZ_BAAAKZ010000001.1"/>
</dbReference>
<name>A0ABW3TKV1_9MICO</name>
<dbReference type="Proteomes" id="UP001597181">
    <property type="component" value="Unassembled WGS sequence"/>
</dbReference>
<accession>A0ABW3TKV1</accession>
<feature type="compositionally biased region" description="Low complexity" evidence="1">
    <location>
        <begin position="95"/>
        <end position="105"/>
    </location>
</feature>